<dbReference type="Gene3D" id="3.30.40.10">
    <property type="entry name" value="Zinc/RING finger domain, C3HC4 (zinc finger)"/>
    <property type="match status" value="1"/>
</dbReference>
<reference evidence="13" key="3">
    <citation type="submission" date="2018-08" db="EMBL/GenBank/DDBJ databases">
        <title>Leveraging single-cell genomics to expand the Fungal Tree of Life.</title>
        <authorList>
            <consortium name="DOE Joint Genome Institute"/>
            <person name="Ahrendt S.R."/>
            <person name="Quandt C.A."/>
            <person name="Ciobanu D."/>
            <person name="Clum A."/>
            <person name="Salamov A."/>
            <person name="Andreopoulos B."/>
            <person name="Cheng J.-F."/>
            <person name="Woyke T."/>
            <person name="Pelin A."/>
            <person name="Henrissat B."/>
            <person name="Reynolds N."/>
            <person name="Benny G.L."/>
            <person name="Smith M.E."/>
            <person name="James T.Y."/>
            <person name="Grigoriev I.V."/>
        </authorList>
    </citation>
    <scope>NUCLEOTIDE SEQUENCE</scope>
    <source>
        <strain evidence="13">CSF55</strain>
    </source>
</reference>
<evidence type="ECO:0000313" key="13">
    <source>
        <dbReference type="EMBL" id="RKP20642.1"/>
    </source>
</evidence>
<reference evidence="15" key="2">
    <citation type="journal article" date="2018" name="Nat. Microbiol.">
        <title>Leveraging single-cell genomics to expand the fungal tree of life.</title>
        <authorList>
            <person name="Ahrendt S.R."/>
            <person name="Quandt C.A."/>
            <person name="Ciobanu D."/>
            <person name="Clum A."/>
            <person name="Salamov A."/>
            <person name="Andreopoulos B."/>
            <person name="Cheng J.F."/>
            <person name="Woyke T."/>
            <person name="Pelin A."/>
            <person name="Henrissat B."/>
            <person name="Reynolds N.K."/>
            <person name="Benny G.L."/>
            <person name="Smith M.E."/>
            <person name="James T.Y."/>
            <person name="Grigoriev I.V."/>
        </authorList>
    </citation>
    <scope>NUCLEOTIDE SEQUENCE [LARGE SCALE GENOMIC DNA]</scope>
    <source>
        <strain evidence="15">CSF55</strain>
    </source>
</reference>
<dbReference type="PROSITE" id="PS50089">
    <property type="entry name" value="ZF_RING_2"/>
    <property type="match status" value="1"/>
</dbReference>
<evidence type="ECO:0000256" key="6">
    <source>
        <dbReference type="PROSITE-ProRule" id="PRU00723"/>
    </source>
</evidence>
<dbReference type="PANTHER" id="PTHR12930:SF0">
    <property type="entry name" value="RING FINGER PROTEIN 113B"/>
    <property type="match status" value="1"/>
</dbReference>
<evidence type="ECO:0000256" key="1">
    <source>
        <dbReference type="ARBA" id="ARBA00003777"/>
    </source>
</evidence>
<dbReference type="PROSITE" id="PS50103">
    <property type="entry name" value="ZF_C3H1"/>
    <property type="match status" value="1"/>
</dbReference>
<feature type="compositionally biased region" description="Basic and acidic residues" evidence="9">
    <location>
        <begin position="23"/>
        <end position="32"/>
    </location>
</feature>
<feature type="region of interest" description="Disordered" evidence="9">
    <location>
        <begin position="1"/>
        <end position="65"/>
    </location>
</feature>
<dbReference type="GO" id="GO:0003677">
    <property type="term" value="F:DNA binding"/>
    <property type="evidence" value="ECO:0007669"/>
    <property type="project" value="UniProtKB-UniRule"/>
</dbReference>
<evidence type="ECO:0000256" key="7">
    <source>
        <dbReference type="RuleBase" id="RU367110"/>
    </source>
</evidence>
<feature type="compositionally biased region" description="Basic and acidic residues" evidence="9">
    <location>
        <begin position="43"/>
        <end position="65"/>
    </location>
</feature>
<dbReference type="InterPro" id="IPR001841">
    <property type="entry name" value="Znf_RING"/>
</dbReference>
<dbReference type="InterPro" id="IPR000571">
    <property type="entry name" value="Znf_CCCH"/>
</dbReference>
<dbReference type="InterPro" id="IPR036855">
    <property type="entry name" value="Znf_CCCH_sf"/>
</dbReference>
<keyword evidence="4 6" id="KW-0863">Zinc-finger</keyword>
<keyword evidence="7" id="KW-0539">Nucleus</keyword>
<dbReference type="OMA" id="LICRCEY"/>
<feature type="domain" description="RING-type" evidence="10">
    <location>
        <begin position="198"/>
        <end position="236"/>
    </location>
</feature>
<organism evidence="12 14">
    <name type="scientific">Rozella allomycis (strain CSF55)</name>
    <dbReference type="NCBI Taxonomy" id="988480"/>
    <lineage>
        <taxon>Eukaryota</taxon>
        <taxon>Fungi</taxon>
        <taxon>Fungi incertae sedis</taxon>
        <taxon>Cryptomycota</taxon>
        <taxon>Cryptomycota incertae sedis</taxon>
        <taxon>Rozella</taxon>
    </lineage>
</organism>
<keyword evidence="7" id="KW-0747">Spliceosome</keyword>
<keyword evidence="3 6" id="KW-0479">Metal-binding</keyword>
<evidence type="ECO:0000313" key="14">
    <source>
        <dbReference type="Proteomes" id="UP000030755"/>
    </source>
</evidence>
<evidence type="ECO:0000313" key="12">
    <source>
        <dbReference type="EMBL" id="EPZ35279.1"/>
    </source>
</evidence>
<evidence type="ECO:0000259" key="11">
    <source>
        <dbReference type="PROSITE" id="PS50103"/>
    </source>
</evidence>
<accession>A0A075AYS8</accession>
<feature type="domain" description="C3H1-type" evidence="11">
    <location>
        <begin position="123"/>
        <end position="151"/>
    </location>
</feature>
<comment type="subunit">
    <text evidence="7">Associated with the spliceosome.</text>
</comment>
<protein>
    <recommendedName>
        <fullName evidence="7">Pre-mRNA-splicing factor CWC24</fullName>
    </recommendedName>
</protein>
<comment type="function">
    <text evidence="1 7">Involved in pre-mRNA splicing.</text>
</comment>
<evidence type="ECO:0000259" key="10">
    <source>
        <dbReference type="PROSITE" id="PS50089"/>
    </source>
</evidence>
<reference evidence="12 14" key="1">
    <citation type="journal article" date="2013" name="Curr. Biol.">
        <title>Shared signatures of parasitism and phylogenomics unite Cryptomycota and microsporidia.</title>
        <authorList>
            <person name="James T.Y."/>
            <person name="Pelin A."/>
            <person name="Bonen L."/>
            <person name="Ahrendt S."/>
            <person name="Sain D."/>
            <person name="Corradi N."/>
            <person name="Stajich J.E."/>
        </authorList>
    </citation>
    <scope>NUCLEOTIDE SEQUENCE [LARGE SCALE GENOMIC DNA]</scope>
    <source>
        <strain evidence="12 14">CSF55</strain>
        <strain evidence="12 14">CSF55</strain>
    </source>
</reference>
<evidence type="ECO:0000256" key="8">
    <source>
        <dbReference type="SAM" id="Coils"/>
    </source>
</evidence>
<dbReference type="EMBL" id="ML005037">
    <property type="protein sequence ID" value="RKP20642.1"/>
    <property type="molecule type" value="Genomic_DNA"/>
</dbReference>
<dbReference type="FunFam" id="3.30.40.10:FF:000045">
    <property type="entry name" value="RING finger protein 113A"/>
    <property type="match status" value="1"/>
</dbReference>
<feature type="coiled-coil region" evidence="8">
    <location>
        <begin position="243"/>
        <end position="273"/>
    </location>
</feature>
<evidence type="ECO:0000256" key="2">
    <source>
        <dbReference type="ARBA" id="ARBA00009161"/>
    </source>
</evidence>
<evidence type="ECO:0000313" key="15">
    <source>
        <dbReference type="Proteomes" id="UP000281549"/>
    </source>
</evidence>
<keyword evidence="7" id="KW-0508">mRNA splicing</keyword>
<dbReference type="Pfam" id="PF13923">
    <property type="entry name" value="zf-C3HC4_2"/>
    <property type="match status" value="1"/>
</dbReference>
<keyword evidence="7" id="KW-0238">DNA-binding</keyword>
<dbReference type="GO" id="GO:0006397">
    <property type="term" value="P:mRNA processing"/>
    <property type="evidence" value="ECO:0007669"/>
    <property type="project" value="UniProtKB-KW"/>
</dbReference>
<dbReference type="SUPFAM" id="SSF90229">
    <property type="entry name" value="CCCH zinc finger"/>
    <property type="match status" value="1"/>
</dbReference>
<evidence type="ECO:0000256" key="9">
    <source>
        <dbReference type="SAM" id="MobiDB-lite"/>
    </source>
</evidence>
<feature type="zinc finger region" description="C3H1-type" evidence="6">
    <location>
        <begin position="123"/>
        <end position="151"/>
    </location>
</feature>
<dbReference type="EMBL" id="KE560848">
    <property type="protein sequence ID" value="EPZ35279.1"/>
    <property type="molecule type" value="Genomic_DNA"/>
</dbReference>
<dbReference type="GO" id="GO:0034247">
    <property type="term" value="P:snoRNA splicing"/>
    <property type="evidence" value="ECO:0007669"/>
    <property type="project" value="TreeGrafter"/>
</dbReference>
<dbReference type="PROSITE" id="PS00518">
    <property type="entry name" value="ZF_RING_1"/>
    <property type="match status" value="1"/>
</dbReference>
<comment type="similarity">
    <text evidence="2 7">Belongs to the CWC24 family.</text>
</comment>
<dbReference type="SMART" id="SM00356">
    <property type="entry name" value="ZnF_C3H1"/>
    <property type="match status" value="1"/>
</dbReference>
<comment type="subcellular location">
    <subcellularLocation>
        <location evidence="7">Nucleus</location>
    </subcellularLocation>
</comment>
<evidence type="ECO:0000256" key="4">
    <source>
        <dbReference type="ARBA" id="ARBA00022771"/>
    </source>
</evidence>
<evidence type="ECO:0000256" key="5">
    <source>
        <dbReference type="ARBA" id="ARBA00022833"/>
    </source>
</evidence>
<sequence length="273" mass="32059">MFKKRSAKPNTRKRTKESDSEEEVHVVRKDMKVSAVDSSRASNVEKVDQNTLKEQKKNEVKPENRSFENVQEDAEVVFVDDGLYHGKDGYKTYIEKRECINPKMRAAGPIRLPSHMKTNIRYDYQPDICKDYKETGYCAFGDSCKFLHDSSDIRGDYKFGWQLDKEWEEKQKLGNDPGQFLIESEDEEDDDDDLPFACAICRDPFTDPIVTKCKHYFCEKCALKQFRKTKKCYVCSQPTDGQFTVAYNLIAKLEEKKKRLEEQRKRDEEENFE</sequence>
<dbReference type="InterPro" id="IPR039971">
    <property type="entry name" value="CWC24-like"/>
</dbReference>
<dbReference type="InterPro" id="IPR013083">
    <property type="entry name" value="Znf_RING/FYVE/PHD"/>
</dbReference>
<dbReference type="CDD" id="cd16539">
    <property type="entry name" value="RING-HC_RNF113A_B"/>
    <property type="match status" value="1"/>
</dbReference>
<dbReference type="Gene3D" id="4.10.1000.10">
    <property type="entry name" value="Zinc finger, CCCH-type"/>
    <property type="match status" value="1"/>
</dbReference>
<dbReference type="Proteomes" id="UP000030755">
    <property type="component" value="Unassembled WGS sequence"/>
</dbReference>
<dbReference type="STRING" id="988480.A0A075AYS8"/>
<dbReference type="InterPro" id="IPR017907">
    <property type="entry name" value="Znf_RING_CS"/>
</dbReference>
<dbReference type="SUPFAM" id="SSF57850">
    <property type="entry name" value="RING/U-box"/>
    <property type="match status" value="1"/>
</dbReference>
<dbReference type="PANTHER" id="PTHR12930">
    <property type="entry name" value="ZINC FINGER PROTEIN 183"/>
    <property type="match status" value="1"/>
</dbReference>
<gene>
    <name evidence="12" type="ORF">O9G_000675</name>
    <name evidence="13" type="ORF">ROZALSC1DRAFT_27895</name>
</gene>
<dbReference type="Proteomes" id="UP000281549">
    <property type="component" value="Unassembled WGS sequence"/>
</dbReference>
<evidence type="ECO:0000256" key="3">
    <source>
        <dbReference type="ARBA" id="ARBA00022723"/>
    </source>
</evidence>
<keyword evidence="5 6" id="KW-0862">Zinc</keyword>
<keyword evidence="14" id="KW-1185">Reference proteome</keyword>
<dbReference type="HOGENOM" id="CLU_050460_1_1_1"/>
<dbReference type="Pfam" id="PF00642">
    <property type="entry name" value="zf-CCCH"/>
    <property type="match status" value="1"/>
</dbReference>
<feature type="compositionally biased region" description="Basic residues" evidence="9">
    <location>
        <begin position="1"/>
        <end position="15"/>
    </location>
</feature>
<keyword evidence="7" id="KW-0507">mRNA processing</keyword>
<name>A0A075AYS8_ROZAC</name>
<dbReference type="GO" id="GO:0005684">
    <property type="term" value="C:U2-type spliceosomal complex"/>
    <property type="evidence" value="ECO:0007669"/>
    <property type="project" value="TreeGrafter"/>
</dbReference>
<dbReference type="GO" id="GO:0008270">
    <property type="term" value="F:zinc ion binding"/>
    <property type="evidence" value="ECO:0007669"/>
    <property type="project" value="UniProtKB-KW"/>
</dbReference>
<dbReference type="SMART" id="SM00184">
    <property type="entry name" value="RING"/>
    <property type="match status" value="1"/>
</dbReference>
<proteinExistence type="inferred from homology"/>
<dbReference type="AlphaFoldDB" id="A0A075AYS8"/>
<keyword evidence="8" id="KW-0175">Coiled coil</keyword>
<dbReference type="OrthoDB" id="25761at2759"/>